<evidence type="ECO:0000259" key="8">
    <source>
        <dbReference type="PROSITE" id="PS50109"/>
    </source>
</evidence>
<keyword evidence="7" id="KW-1133">Transmembrane helix</keyword>
<keyword evidence="4 9" id="KW-0418">Kinase</keyword>
<dbReference type="Gene3D" id="3.30.565.10">
    <property type="entry name" value="Histidine kinase-like ATPase, C-terminal domain"/>
    <property type="match status" value="1"/>
</dbReference>
<dbReference type="EMBL" id="JBHSEP010000001">
    <property type="protein sequence ID" value="MFC4596937.1"/>
    <property type="molecule type" value="Genomic_DNA"/>
</dbReference>
<evidence type="ECO:0000256" key="4">
    <source>
        <dbReference type="ARBA" id="ARBA00022777"/>
    </source>
</evidence>
<evidence type="ECO:0000256" key="3">
    <source>
        <dbReference type="ARBA" id="ARBA00022741"/>
    </source>
</evidence>
<feature type="transmembrane region" description="Helical" evidence="7">
    <location>
        <begin position="128"/>
        <end position="147"/>
    </location>
</feature>
<accession>A0ABV9F5K6</accession>
<comment type="caution">
    <text evidence="9">The sequence shown here is derived from an EMBL/GenBank/DDBJ whole genome shotgun (WGS) entry which is preliminary data.</text>
</comment>
<name>A0ABV9F5K6_9BACL</name>
<dbReference type="GO" id="GO:0004673">
    <property type="term" value="F:protein histidine kinase activity"/>
    <property type="evidence" value="ECO:0007669"/>
    <property type="project" value="UniProtKB-EC"/>
</dbReference>
<dbReference type="InterPro" id="IPR003594">
    <property type="entry name" value="HATPase_dom"/>
</dbReference>
<dbReference type="PANTHER" id="PTHR40448">
    <property type="entry name" value="TWO-COMPONENT SENSOR HISTIDINE KINASE"/>
    <property type="match status" value="1"/>
</dbReference>
<feature type="transmembrane region" description="Helical" evidence="7">
    <location>
        <begin position="6"/>
        <end position="28"/>
    </location>
</feature>
<dbReference type="RefSeq" id="WP_378091568.1">
    <property type="nucleotide sequence ID" value="NZ_JBHSEP010000001.1"/>
</dbReference>
<sequence length="447" mass="50185">MLQQYIQLVIGLSIPQTLVRIWLVFAAAGLGPTKRHAGKLALFSVASSGIVELDYWFVSAPVHALNSTVLALAILYALFRKLGFRSVLILFVAYTLLSLLTDMIGGMLIQFLYGLIDRKSVIVDYPLALQSVYVPLGAALGLLAVYLEKRSFPFLHRLYQYLLDIQQSRMKEVLLLTIVQLLALGMLFSIGMEYGEQGFPASFYNWTIYALVLLTFCAIFYMLRLVVRIREDAITQTRDVYAEEIGQMFTVIRGHRHDFLNHLQVISSLLQMNKIEQLRSYMKDLTEEARAVAPAVAYASPVLAAFVIGKTEQARTKEIPFICDIPANADIESSIRMMDFVKIMGNLVDNAFEESEMLPHGSRDVKLEIRSEGETLVLEVSNRGRALSDKELSLMTKPGYTTKTVGHSGLGLAIVQERVRFYQGTLSIHFCPDDGTTIVRVRLPRKA</sequence>
<dbReference type="PROSITE" id="PS50109">
    <property type="entry name" value="HIS_KIN"/>
    <property type="match status" value="1"/>
</dbReference>
<evidence type="ECO:0000313" key="10">
    <source>
        <dbReference type="Proteomes" id="UP001596028"/>
    </source>
</evidence>
<feature type="transmembrane region" description="Helical" evidence="7">
    <location>
        <begin position="63"/>
        <end position="79"/>
    </location>
</feature>
<dbReference type="Proteomes" id="UP001596028">
    <property type="component" value="Unassembled WGS sequence"/>
</dbReference>
<evidence type="ECO:0000256" key="2">
    <source>
        <dbReference type="ARBA" id="ARBA00022679"/>
    </source>
</evidence>
<dbReference type="InterPro" id="IPR039506">
    <property type="entry name" value="SPOB_a"/>
</dbReference>
<evidence type="ECO:0000256" key="7">
    <source>
        <dbReference type="SAM" id="Phobius"/>
    </source>
</evidence>
<dbReference type="InterPro" id="IPR016120">
    <property type="entry name" value="Sig_transdc_His_kin_SpoOB"/>
</dbReference>
<feature type="transmembrane region" description="Helical" evidence="7">
    <location>
        <begin position="203"/>
        <end position="223"/>
    </location>
</feature>
<keyword evidence="2 9" id="KW-0808">Transferase</keyword>
<dbReference type="Pfam" id="PF14689">
    <property type="entry name" value="SPOB_a"/>
    <property type="match status" value="1"/>
</dbReference>
<keyword evidence="3" id="KW-0547">Nucleotide-binding</keyword>
<feature type="transmembrane region" description="Helical" evidence="7">
    <location>
        <begin position="173"/>
        <end position="191"/>
    </location>
</feature>
<dbReference type="SUPFAM" id="SSF55890">
    <property type="entry name" value="Sporulation response regulatory protein Spo0B"/>
    <property type="match status" value="1"/>
</dbReference>
<feature type="transmembrane region" description="Helical" evidence="7">
    <location>
        <begin position="91"/>
        <end position="116"/>
    </location>
</feature>
<dbReference type="SMART" id="SM00387">
    <property type="entry name" value="HATPase_c"/>
    <property type="match status" value="1"/>
</dbReference>
<keyword evidence="10" id="KW-1185">Reference proteome</keyword>
<dbReference type="InterPro" id="IPR005467">
    <property type="entry name" value="His_kinase_dom"/>
</dbReference>
<dbReference type="InterPro" id="IPR036890">
    <property type="entry name" value="HATPase_C_sf"/>
</dbReference>
<proteinExistence type="predicted"/>
<organism evidence="9 10">
    <name type="scientific">Cohnella hongkongensis</name>
    <dbReference type="NCBI Taxonomy" id="178337"/>
    <lineage>
        <taxon>Bacteria</taxon>
        <taxon>Bacillati</taxon>
        <taxon>Bacillota</taxon>
        <taxon>Bacilli</taxon>
        <taxon>Bacillales</taxon>
        <taxon>Paenibacillaceae</taxon>
        <taxon>Cohnella</taxon>
    </lineage>
</organism>
<dbReference type="PANTHER" id="PTHR40448:SF1">
    <property type="entry name" value="TWO-COMPONENT SENSOR HISTIDINE KINASE"/>
    <property type="match status" value="1"/>
</dbReference>
<protein>
    <submittedName>
        <fullName evidence="9">Sensor histidine kinase</fullName>
        <ecNumber evidence="9">2.7.13.3</ecNumber>
    </submittedName>
</protein>
<dbReference type="SUPFAM" id="SSF55874">
    <property type="entry name" value="ATPase domain of HSP90 chaperone/DNA topoisomerase II/histidine kinase"/>
    <property type="match status" value="1"/>
</dbReference>
<feature type="domain" description="Histidine kinase" evidence="8">
    <location>
        <begin position="240"/>
        <end position="447"/>
    </location>
</feature>
<evidence type="ECO:0000256" key="5">
    <source>
        <dbReference type="ARBA" id="ARBA00022840"/>
    </source>
</evidence>
<reference evidence="10" key="1">
    <citation type="journal article" date="2019" name="Int. J. Syst. Evol. Microbiol.">
        <title>The Global Catalogue of Microorganisms (GCM) 10K type strain sequencing project: providing services to taxonomists for standard genome sequencing and annotation.</title>
        <authorList>
            <consortium name="The Broad Institute Genomics Platform"/>
            <consortium name="The Broad Institute Genome Sequencing Center for Infectious Disease"/>
            <person name="Wu L."/>
            <person name="Ma J."/>
        </authorList>
    </citation>
    <scope>NUCLEOTIDE SEQUENCE [LARGE SCALE GENOMIC DNA]</scope>
    <source>
        <strain evidence="10">CCUG 49571</strain>
    </source>
</reference>
<dbReference type="Gene3D" id="1.10.287.130">
    <property type="match status" value="1"/>
</dbReference>
<evidence type="ECO:0000313" key="9">
    <source>
        <dbReference type="EMBL" id="MFC4596937.1"/>
    </source>
</evidence>
<keyword evidence="5" id="KW-0067">ATP-binding</keyword>
<keyword evidence="7" id="KW-0812">Transmembrane</keyword>
<gene>
    <name evidence="9" type="ORF">ACFO3S_01695</name>
</gene>
<keyword evidence="1" id="KW-0597">Phosphoprotein</keyword>
<evidence type="ECO:0000256" key="1">
    <source>
        <dbReference type="ARBA" id="ARBA00022553"/>
    </source>
</evidence>
<keyword evidence="7" id="KW-0472">Membrane</keyword>
<dbReference type="Pfam" id="PF02518">
    <property type="entry name" value="HATPase_c"/>
    <property type="match status" value="1"/>
</dbReference>
<evidence type="ECO:0000256" key="6">
    <source>
        <dbReference type="ARBA" id="ARBA00023012"/>
    </source>
</evidence>
<keyword evidence="6" id="KW-0902">Two-component regulatory system</keyword>
<dbReference type="EC" id="2.7.13.3" evidence="9"/>